<reference evidence="2" key="1">
    <citation type="submission" date="2021-01" db="EMBL/GenBank/DDBJ databases">
        <authorList>
            <person name="Corre E."/>
            <person name="Pelletier E."/>
            <person name="Niang G."/>
            <person name="Scheremetjew M."/>
            <person name="Finn R."/>
            <person name="Kale V."/>
            <person name="Holt S."/>
            <person name="Cochrane G."/>
            <person name="Meng A."/>
            <person name="Brown T."/>
            <person name="Cohen L."/>
        </authorList>
    </citation>
    <scope>NUCLEOTIDE SEQUENCE</scope>
    <source>
        <strain evidence="2">CCMP3328</strain>
    </source>
</reference>
<feature type="compositionally biased region" description="Basic and acidic residues" evidence="1">
    <location>
        <begin position="18"/>
        <end position="27"/>
    </location>
</feature>
<feature type="region of interest" description="Disordered" evidence="1">
    <location>
        <begin position="170"/>
        <end position="197"/>
    </location>
</feature>
<feature type="region of interest" description="Disordered" evidence="1">
    <location>
        <begin position="240"/>
        <end position="262"/>
    </location>
</feature>
<feature type="compositionally biased region" description="Basic residues" evidence="1">
    <location>
        <begin position="40"/>
        <end position="52"/>
    </location>
</feature>
<feature type="compositionally biased region" description="Polar residues" evidence="1">
    <location>
        <begin position="88"/>
        <end position="113"/>
    </location>
</feature>
<accession>A0A7R9WY37</accession>
<feature type="compositionally biased region" description="Basic and acidic residues" evidence="1">
    <location>
        <begin position="76"/>
        <end position="86"/>
    </location>
</feature>
<feature type="compositionally biased region" description="Polar residues" evidence="1">
    <location>
        <begin position="133"/>
        <end position="148"/>
    </location>
</feature>
<feature type="compositionally biased region" description="Low complexity" evidence="1">
    <location>
        <begin position="247"/>
        <end position="259"/>
    </location>
</feature>
<feature type="compositionally biased region" description="Polar residues" evidence="1">
    <location>
        <begin position="61"/>
        <end position="71"/>
    </location>
</feature>
<evidence type="ECO:0000256" key="1">
    <source>
        <dbReference type="SAM" id="MobiDB-lite"/>
    </source>
</evidence>
<feature type="compositionally biased region" description="Basic and acidic residues" evidence="1">
    <location>
        <begin position="179"/>
        <end position="189"/>
    </location>
</feature>
<protein>
    <submittedName>
        <fullName evidence="2">Uncharacterized protein</fullName>
    </submittedName>
</protein>
<dbReference type="EMBL" id="HBEF01015961">
    <property type="protein sequence ID" value="CAD8337847.1"/>
    <property type="molecule type" value="Transcribed_RNA"/>
</dbReference>
<feature type="region of interest" description="Disordered" evidence="1">
    <location>
        <begin position="1"/>
        <end position="148"/>
    </location>
</feature>
<sequence length="314" mass="34939">MRPTATTTTTKKKKKQKKQIDSNESKSKKNAAKTSSATSKSKKATKTQKTGKRLSVASERSVASNQRQEPQMQHHYGQEHSAHRGAESGQSSRPILTTTKTQPQNSVNSSKPQQLHLCEYGAEDRDDDDQSTKAESVTQRTSTSTFLGMNTDRPIEQACDEDIAADAAATRGRSMMHGAQDERCDDRSKHSGTTAAMRTPRTVAVDGMADSEKHHCDAHRSQSQSHRKSWFDLIRLGKPANQRPSCGSTATSATGNTSSDHMHQQQDWFVRSRSELTEAQDSDARARMMEMTFFDTYPDSYYNILESGQEVELM</sequence>
<organism evidence="2">
    <name type="scientific">Craspedostauros australis</name>
    <dbReference type="NCBI Taxonomy" id="1486917"/>
    <lineage>
        <taxon>Eukaryota</taxon>
        <taxon>Sar</taxon>
        <taxon>Stramenopiles</taxon>
        <taxon>Ochrophyta</taxon>
        <taxon>Bacillariophyta</taxon>
        <taxon>Bacillariophyceae</taxon>
        <taxon>Bacillariophycidae</taxon>
        <taxon>Naviculales</taxon>
        <taxon>Naviculaceae</taxon>
        <taxon>Craspedostauros</taxon>
    </lineage>
</organism>
<gene>
    <name evidence="2" type="ORF">CAUS1442_LOCUS9975</name>
</gene>
<evidence type="ECO:0000313" key="2">
    <source>
        <dbReference type="EMBL" id="CAD8337847.1"/>
    </source>
</evidence>
<proteinExistence type="predicted"/>
<name>A0A7R9WY37_9STRA</name>
<dbReference type="AlphaFoldDB" id="A0A7R9WY37"/>